<reference evidence="2" key="2">
    <citation type="submission" date="2023-05" db="EMBL/GenBank/DDBJ databases">
        <authorList>
            <person name="Fouks B."/>
        </authorList>
    </citation>
    <scope>NUCLEOTIDE SEQUENCE</scope>
    <source>
        <strain evidence="2">Stay&amp;Tobe</strain>
        <tissue evidence="2">Testes</tissue>
    </source>
</reference>
<sequence>NNQHQAVSFFSVLIYLFCNLLQITSDENLFVSVPIGGDFCFIFRISNYQFSCWTKLYLSFKILFLILLDDFLSIFILCALLRTAITKRFQIFLMTWNCNRSREIRHH</sequence>
<organism evidence="2 3">
    <name type="scientific">Diploptera punctata</name>
    <name type="common">Pacific beetle cockroach</name>
    <dbReference type="NCBI Taxonomy" id="6984"/>
    <lineage>
        <taxon>Eukaryota</taxon>
        <taxon>Metazoa</taxon>
        <taxon>Ecdysozoa</taxon>
        <taxon>Arthropoda</taxon>
        <taxon>Hexapoda</taxon>
        <taxon>Insecta</taxon>
        <taxon>Pterygota</taxon>
        <taxon>Neoptera</taxon>
        <taxon>Polyneoptera</taxon>
        <taxon>Dictyoptera</taxon>
        <taxon>Blattodea</taxon>
        <taxon>Blaberoidea</taxon>
        <taxon>Blaberidae</taxon>
        <taxon>Diplopterinae</taxon>
        <taxon>Diploptera</taxon>
    </lineage>
</organism>
<accession>A0AAD8A3N8</accession>
<gene>
    <name evidence="2" type="ORF">L9F63_001648</name>
</gene>
<protein>
    <submittedName>
        <fullName evidence="2">Uncharacterized protein</fullName>
    </submittedName>
</protein>
<feature type="transmembrane region" description="Helical" evidence="1">
    <location>
        <begin position="6"/>
        <end position="22"/>
    </location>
</feature>
<feature type="non-terminal residue" evidence="2">
    <location>
        <position position="107"/>
    </location>
</feature>
<evidence type="ECO:0000256" key="1">
    <source>
        <dbReference type="SAM" id="Phobius"/>
    </source>
</evidence>
<keyword evidence="1" id="KW-1133">Transmembrane helix</keyword>
<keyword evidence="3" id="KW-1185">Reference proteome</keyword>
<dbReference type="Proteomes" id="UP001233999">
    <property type="component" value="Unassembled WGS sequence"/>
</dbReference>
<reference evidence="2" key="1">
    <citation type="journal article" date="2023" name="IScience">
        <title>Live-bearing cockroach genome reveals convergent evolutionary mechanisms linked to viviparity in insects and beyond.</title>
        <authorList>
            <person name="Fouks B."/>
            <person name="Harrison M.C."/>
            <person name="Mikhailova A.A."/>
            <person name="Marchal E."/>
            <person name="English S."/>
            <person name="Carruthers M."/>
            <person name="Jennings E.C."/>
            <person name="Chiamaka E.L."/>
            <person name="Frigard R.A."/>
            <person name="Pippel M."/>
            <person name="Attardo G.M."/>
            <person name="Benoit J.B."/>
            <person name="Bornberg-Bauer E."/>
            <person name="Tobe S.S."/>
        </authorList>
    </citation>
    <scope>NUCLEOTIDE SEQUENCE</scope>
    <source>
        <strain evidence="2">Stay&amp;Tobe</strain>
    </source>
</reference>
<dbReference type="AlphaFoldDB" id="A0AAD8A3N8"/>
<name>A0AAD8A3N8_DIPPU</name>
<proteinExistence type="predicted"/>
<evidence type="ECO:0000313" key="2">
    <source>
        <dbReference type="EMBL" id="KAJ9591831.1"/>
    </source>
</evidence>
<dbReference type="EMBL" id="JASPKZ010003856">
    <property type="protein sequence ID" value="KAJ9591831.1"/>
    <property type="molecule type" value="Genomic_DNA"/>
</dbReference>
<keyword evidence="1" id="KW-0812">Transmembrane</keyword>
<feature type="transmembrane region" description="Helical" evidence="1">
    <location>
        <begin position="62"/>
        <end position="85"/>
    </location>
</feature>
<keyword evidence="1" id="KW-0472">Membrane</keyword>
<evidence type="ECO:0000313" key="3">
    <source>
        <dbReference type="Proteomes" id="UP001233999"/>
    </source>
</evidence>
<comment type="caution">
    <text evidence="2">The sequence shown here is derived from an EMBL/GenBank/DDBJ whole genome shotgun (WGS) entry which is preliminary data.</text>
</comment>
<feature type="non-terminal residue" evidence="2">
    <location>
        <position position="1"/>
    </location>
</feature>